<feature type="region of interest" description="Disordered" evidence="1">
    <location>
        <begin position="168"/>
        <end position="189"/>
    </location>
</feature>
<feature type="compositionally biased region" description="Basic and acidic residues" evidence="1">
    <location>
        <begin position="168"/>
        <end position="181"/>
    </location>
</feature>
<organism evidence="3 4">
    <name type="scientific">Saccharopolyspora flava</name>
    <dbReference type="NCBI Taxonomy" id="95161"/>
    <lineage>
        <taxon>Bacteria</taxon>
        <taxon>Bacillati</taxon>
        <taxon>Actinomycetota</taxon>
        <taxon>Actinomycetes</taxon>
        <taxon>Pseudonocardiales</taxon>
        <taxon>Pseudonocardiaceae</taxon>
        <taxon>Saccharopolyspora</taxon>
    </lineage>
</organism>
<protein>
    <submittedName>
        <fullName evidence="3">Diguanylate cyclase (GGDEF) domain-containing protein</fullName>
    </submittedName>
</protein>
<evidence type="ECO:0000259" key="2">
    <source>
        <dbReference type="PROSITE" id="PS50887"/>
    </source>
</evidence>
<dbReference type="GO" id="GO:0052621">
    <property type="term" value="F:diguanylate cyclase activity"/>
    <property type="evidence" value="ECO:0007669"/>
    <property type="project" value="TreeGrafter"/>
</dbReference>
<accession>A0A1I6Q3C3</accession>
<dbReference type="NCBIfam" id="TIGR00254">
    <property type="entry name" value="GGDEF"/>
    <property type="match status" value="1"/>
</dbReference>
<dbReference type="AlphaFoldDB" id="A0A1I6Q3C3"/>
<dbReference type="PANTHER" id="PTHR45138">
    <property type="entry name" value="REGULATORY COMPONENTS OF SENSORY TRANSDUCTION SYSTEM"/>
    <property type="match status" value="1"/>
</dbReference>
<dbReference type="InterPro" id="IPR050469">
    <property type="entry name" value="Diguanylate_Cyclase"/>
</dbReference>
<dbReference type="SUPFAM" id="SSF55073">
    <property type="entry name" value="Nucleotide cyclase"/>
    <property type="match status" value="1"/>
</dbReference>
<dbReference type="CDD" id="cd01949">
    <property type="entry name" value="GGDEF"/>
    <property type="match status" value="1"/>
</dbReference>
<evidence type="ECO:0000313" key="3">
    <source>
        <dbReference type="EMBL" id="SFS46947.1"/>
    </source>
</evidence>
<dbReference type="Proteomes" id="UP000198852">
    <property type="component" value="Unassembled WGS sequence"/>
</dbReference>
<sequence>MLARLALSVTTATTVAATGCAWRYRQRTLTDPLTGLANRAALETEFRRRRRSGPVAVAVGDMNGFKAFNDTYGHRFGDQVLIEVARVLARETSRGELPVRLHGDEFAVLLPGVHNQAAAEHRVRQLQDAIAQITAIDGQPVEVSMALGVMTMPAESADLSRLLGSADDRMYGDKHTNRSRTEIAIPQPQ</sequence>
<proteinExistence type="predicted"/>
<keyword evidence="4" id="KW-1185">Reference proteome</keyword>
<dbReference type="InterPro" id="IPR029787">
    <property type="entry name" value="Nucleotide_cyclase"/>
</dbReference>
<evidence type="ECO:0000256" key="1">
    <source>
        <dbReference type="SAM" id="MobiDB-lite"/>
    </source>
</evidence>
<gene>
    <name evidence="3" type="ORF">SAMN05660874_01357</name>
</gene>
<dbReference type="SMART" id="SM00267">
    <property type="entry name" value="GGDEF"/>
    <property type="match status" value="1"/>
</dbReference>
<dbReference type="EMBL" id="FOZX01000001">
    <property type="protein sequence ID" value="SFS46947.1"/>
    <property type="molecule type" value="Genomic_DNA"/>
</dbReference>
<dbReference type="PROSITE" id="PS50887">
    <property type="entry name" value="GGDEF"/>
    <property type="match status" value="1"/>
</dbReference>
<dbReference type="Gene3D" id="3.30.70.270">
    <property type="match status" value="1"/>
</dbReference>
<dbReference type="RefSeq" id="WP_093414459.1">
    <property type="nucleotide sequence ID" value="NZ_FOZX01000001.1"/>
</dbReference>
<dbReference type="Pfam" id="PF00990">
    <property type="entry name" value="GGDEF"/>
    <property type="match status" value="1"/>
</dbReference>
<dbReference type="PROSITE" id="PS51257">
    <property type="entry name" value="PROKAR_LIPOPROTEIN"/>
    <property type="match status" value="1"/>
</dbReference>
<dbReference type="InterPro" id="IPR000160">
    <property type="entry name" value="GGDEF_dom"/>
</dbReference>
<name>A0A1I6Q3C3_9PSEU</name>
<evidence type="ECO:0000313" key="4">
    <source>
        <dbReference type="Proteomes" id="UP000198852"/>
    </source>
</evidence>
<dbReference type="OrthoDB" id="23692at2"/>
<dbReference type="STRING" id="95161.SAMN05660874_01357"/>
<feature type="domain" description="GGDEF" evidence="2">
    <location>
        <begin position="53"/>
        <end position="188"/>
    </location>
</feature>
<dbReference type="PANTHER" id="PTHR45138:SF9">
    <property type="entry name" value="DIGUANYLATE CYCLASE DGCM-RELATED"/>
    <property type="match status" value="1"/>
</dbReference>
<dbReference type="InterPro" id="IPR043128">
    <property type="entry name" value="Rev_trsase/Diguanyl_cyclase"/>
</dbReference>
<reference evidence="4" key="1">
    <citation type="submission" date="2016-10" db="EMBL/GenBank/DDBJ databases">
        <authorList>
            <person name="Varghese N."/>
            <person name="Submissions S."/>
        </authorList>
    </citation>
    <scope>NUCLEOTIDE SEQUENCE [LARGE SCALE GENOMIC DNA]</scope>
    <source>
        <strain evidence="4">DSM 44771</strain>
    </source>
</reference>